<dbReference type="EMBL" id="CDHK01000007">
    <property type="protein sequence ID" value="CEJ59646.1"/>
    <property type="molecule type" value="Genomic_DNA"/>
</dbReference>
<feature type="repeat" description="ANK" evidence="3">
    <location>
        <begin position="929"/>
        <end position="967"/>
    </location>
</feature>
<dbReference type="Pfam" id="PF00023">
    <property type="entry name" value="Ank"/>
    <property type="match status" value="1"/>
</dbReference>
<dbReference type="Pfam" id="PF12796">
    <property type="entry name" value="Ank_2"/>
    <property type="match status" value="3"/>
</dbReference>
<evidence type="ECO:0000256" key="3">
    <source>
        <dbReference type="PROSITE-ProRule" id="PRU00023"/>
    </source>
</evidence>
<dbReference type="OrthoDB" id="21416at2759"/>
<keyword evidence="1" id="KW-0677">Repeat</keyword>
<dbReference type="PANTHER" id="PTHR24198:SF165">
    <property type="entry name" value="ANKYRIN REPEAT-CONTAINING PROTEIN-RELATED"/>
    <property type="match status" value="1"/>
</dbReference>
<dbReference type="InterPro" id="IPR002110">
    <property type="entry name" value="Ankyrin_rpt"/>
</dbReference>
<sequence length="1257" mass="139323">MFNLFGMGKDDVGRGNRPAEPISLLHSAVDDDAVDTIRELVSQAEPADLTAALCRSCQHGKIAAAQTLIESGQCNLNAAANGDTPLFLAAKKLEPTMVRLLLQNGADVTVNSLNQSRSPAAAEKPPAYTPLHGVVDELYHHRGEADVSRLEELMQMLLDAGCDINAQDFHGQTVLLSCLTQEVALVEFLLQQGADPNVVINNGTNTMSYLHKPLQYPEWFKALMEHGARLDVGVNSQYGTCLHAYASKSQLGDLSLFKPYVSDWNLTDANGNTLLHAAAKVHRRGSVTVSELLKLGLDVNQRNHAGQQPIHMVEGFGENLRDILDILRAAGGDLDATDYDGRTLLTKTMYGHPHHNARELITELVKRGANINAQDHKGDTLLSYIIEQYDFRSEYVDFLLEQGADPTAVNYEGDTFLHKMAACLSGQESDTAIQTMMKLLETGTSPNLTNHKGQTPLHVLCSHVSDHLFAASNEGDKYAIDLLLDAGLCKALNIPDHQGIRPIHLAASVSEILVGRLISHGADVSVATKDGRNLLHIASMARQSNTLGMLLDHFSTNNLTSLINAKSEDGRTPLHLACISGRIESVSLLIANGADIHIEDKKKWLPLDICALSVEEDQRWQKADDHGNLFHTMSAAGILADDYERPKIPTRKNQKREDHKKFGWKGEITSESATLGVGRIVRLLAQHGALEPKDESGHRTSPLWHAVSEGNEEMAAELDKLTKALGIELERNRSVQAERCLLRSKHIPELFKERFKSYIIDKDIMEMVLLGHDQEVAQALEENVNTIENKSALQGLLILLARWGYPEIFERIGRLMQDVDPEWINKSGKVFLGGGMSPSLLAAAQRDLPNLEVVKVMVEKFNADVNVQFQEGMEVIPKVYYQSTMAQRRQFKPGDTVLHYLAQGIHWWHETAIKYLLQHGADPNARDAQGKTPLCVAVSRGELAGHRQNEIVQILLDGGADPNLAATCGYTALAMSTHNFQLFRLLIDNGAYPSEHHPMELFSALADFNEDVVTALLGMDLDANTTTLSDAQTHWHTQRVQKIHQVKGYVLQPLQYISMMPFNEANSRHHSIRMIHLLLEHGADPFLHNKSNSILHEIFADGGIIQPWLELPDLDLEKRDPRGQTLLLAASRSNIGTNAYACQVPLFPHRGGRIQPTYWVEGDPTRAMTLYERGANLTAVDHQGNNVLHNLAGLKNEEKFAQDEFRRTMALFVEKAPELVDQVNNLGQTPLLIAQDFGHRWATEILEQKESTEEEIG</sequence>
<dbReference type="SUPFAM" id="SSF48403">
    <property type="entry name" value="Ankyrin repeat"/>
    <property type="match status" value="4"/>
</dbReference>
<reference evidence="5" key="1">
    <citation type="journal article" date="2015" name="Genome Announc.">
        <title>Draft genome sequence of the fungus Penicillium brasilianum MG11.</title>
        <authorList>
            <person name="Horn F."/>
            <person name="Linde J."/>
            <person name="Mattern D.J."/>
            <person name="Walther G."/>
            <person name="Guthke R."/>
            <person name="Brakhage A.A."/>
            <person name="Valiante V."/>
        </authorList>
    </citation>
    <scope>NUCLEOTIDE SEQUENCE [LARGE SCALE GENOMIC DNA]</scope>
    <source>
        <strain evidence="5">MG11</strain>
    </source>
</reference>
<proteinExistence type="predicted"/>
<accession>A0A0F7TUY2</accession>
<dbReference type="STRING" id="104259.A0A0F7TUY2"/>
<evidence type="ECO:0000256" key="1">
    <source>
        <dbReference type="ARBA" id="ARBA00022737"/>
    </source>
</evidence>
<dbReference type="PROSITE" id="PS50297">
    <property type="entry name" value="ANK_REP_REGION"/>
    <property type="match status" value="4"/>
</dbReference>
<dbReference type="Proteomes" id="UP000042958">
    <property type="component" value="Unassembled WGS sequence"/>
</dbReference>
<feature type="repeat" description="ANK" evidence="3">
    <location>
        <begin position="81"/>
        <end position="113"/>
    </location>
</feature>
<name>A0A0F7TUY2_PENBI</name>
<feature type="repeat" description="ANK" evidence="3">
    <location>
        <begin position="893"/>
        <end position="928"/>
    </location>
</feature>
<gene>
    <name evidence="4" type="ORF">PMG11_08263</name>
</gene>
<dbReference type="SMART" id="SM00248">
    <property type="entry name" value="ANK"/>
    <property type="match status" value="18"/>
</dbReference>
<evidence type="ECO:0000313" key="5">
    <source>
        <dbReference type="Proteomes" id="UP000042958"/>
    </source>
</evidence>
<feature type="repeat" description="ANK" evidence="3">
    <location>
        <begin position="270"/>
        <end position="304"/>
    </location>
</feature>
<protein>
    <submittedName>
        <fullName evidence="4">Uncharacterized protein</fullName>
    </submittedName>
</protein>
<dbReference type="PRINTS" id="PR01415">
    <property type="entry name" value="ANKYRIN"/>
</dbReference>
<evidence type="ECO:0000256" key="2">
    <source>
        <dbReference type="ARBA" id="ARBA00023043"/>
    </source>
</evidence>
<keyword evidence="2 3" id="KW-0040">ANK repeat</keyword>
<dbReference type="Gene3D" id="1.25.40.20">
    <property type="entry name" value="Ankyrin repeat-containing domain"/>
    <property type="match status" value="8"/>
</dbReference>
<evidence type="ECO:0000313" key="4">
    <source>
        <dbReference type="EMBL" id="CEJ59646.1"/>
    </source>
</evidence>
<organism evidence="4 5">
    <name type="scientific">Penicillium brasilianum</name>
    <dbReference type="NCBI Taxonomy" id="104259"/>
    <lineage>
        <taxon>Eukaryota</taxon>
        <taxon>Fungi</taxon>
        <taxon>Dikarya</taxon>
        <taxon>Ascomycota</taxon>
        <taxon>Pezizomycotina</taxon>
        <taxon>Eurotiomycetes</taxon>
        <taxon>Eurotiomycetidae</taxon>
        <taxon>Eurotiales</taxon>
        <taxon>Aspergillaceae</taxon>
        <taxon>Penicillium</taxon>
    </lineage>
</organism>
<feature type="repeat" description="ANK" evidence="3">
    <location>
        <begin position="569"/>
        <end position="601"/>
    </location>
</feature>
<dbReference type="PANTHER" id="PTHR24198">
    <property type="entry name" value="ANKYRIN REPEAT AND PROTEIN KINASE DOMAIN-CONTAINING PROTEIN"/>
    <property type="match status" value="1"/>
</dbReference>
<dbReference type="InterPro" id="IPR036770">
    <property type="entry name" value="Ankyrin_rpt-contain_sf"/>
</dbReference>
<dbReference type="AlphaFoldDB" id="A0A0F7TUY2"/>
<dbReference type="PROSITE" id="PS50088">
    <property type="entry name" value="ANK_REPEAT"/>
    <property type="match status" value="5"/>
</dbReference>
<keyword evidence="5" id="KW-1185">Reference proteome</keyword>